<evidence type="ECO:0000256" key="2">
    <source>
        <dbReference type="ARBA" id="ARBA00022517"/>
    </source>
</evidence>
<keyword evidence="4" id="KW-0143">Chaperone</keyword>
<dbReference type="PANTHER" id="PTHR33692">
    <property type="entry name" value="RIBOSOME MATURATION FACTOR RIMM"/>
    <property type="match status" value="1"/>
</dbReference>
<evidence type="ECO:0000313" key="7">
    <source>
        <dbReference type="EMBL" id="CAB4535845.1"/>
    </source>
</evidence>
<keyword evidence="2" id="KW-0690">Ribosome biogenesis</keyword>
<dbReference type="Gene3D" id="2.30.30.240">
    <property type="entry name" value="PRC-barrel domain"/>
    <property type="match status" value="1"/>
</dbReference>
<feature type="domain" description="RimM N-terminal" evidence="5">
    <location>
        <begin position="5"/>
        <end position="80"/>
    </location>
</feature>
<dbReference type="SUPFAM" id="SSF50346">
    <property type="entry name" value="PRC-barrel domain"/>
    <property type="match status" value="1"/>
</dbReference>
<proteinExistence type="inferred from homology"/>
<dbReference type="GO" id="GO:0005840">
    <property type="term" value="C:ribosome"/>
    <property type="evidence" value="ECO:0007669"/>
    <property type="project" value="InterPro"/>
</dbReference>
<dbReference type="GO" id="GO:0006364">
    <property type="term" value="P:rRNA processing"/>
    <property type="evidence" value="ECO:0007669"/>
    <property type="project" value="UniProtKB-KW"/>
</dbReference>
<evidence type="ECO:0000256" key="4">
    <source>
        <dbReference type="ARBA" id="ARBA00023186"/>
    </source>
</evidence>
<dbReference type="AlphaFoldDB" id="A0A6J6BAF5"/>
<dbReference type="InterPro" id="IPR002676">
    <property type="entry name" value="RimM_N"/>
</dbReference>
<dbReference type="HAMAP" id="MF_00014">
    <property type="entry name" value="Ribosome_mat_RimM"/>
    <property type="match status" value="1"/>
</dbReference>
<keyword evidence="3" id="KW-0698">rRNA processing</keyword>
<dbReference type="Gene3D" id="2.40.30.60">
    <property type="entry name" value="RimM"/>
    <property type="match status" value="1"/>
</dbReference>
<evidence type="ECO:0000259" key="6">
    <source>
        <dbReference type="Pfam" id="PF24986"/>
    </source>
</evidence>
<dbReference type="InterPro" id="IPR036976">
    <property type="entry name" value="RimM_N_sf"/>
</dbReference>
<accession>A0A6J6BAF5</accession>
<sequence length="169" mass="18546">MRLNVGRIGRAHGILGEATIEVRTDLAEERFAIGAKVETDGHGDLTVASARVHNGILLLGFEGISDRNAIEKYRDVLLYSQVDIDEPGVDEDDYHVLQLIGCQAFTIDGDLLGEVNEVLNLPGQDVLSIKTESGEMLIPFVHQLVPIVDIKAKRMTVIPPEVYESQVSK</sequence>
<gene>
    <name evidence="7" type="ORF">UFOPK1419_00337</name>
</gene>
<organism evidence="7">
    <name type="scientific">freshwater metagenome</name>
    <dbReference type="NCBI Taxonomy" id="449393"/>
    <lineage>
        <taxon>unclassified sequences</taxon>
        <taxon>metagenomes</taxon>
        <taxon>ecological metagenomes</taxon>
    </lineage>
</organism>
<evidence type="ECO:0000256" key="1">
    <source>
        <dbReference type="ARBA" id="ARBA00022490"/>
    </source>
</evidence>
<dbReference type="InterPro" id="IPR011961">
    <property type="entry name" value="RimM"/>
</dbReference>
<evidence type="ECO:0000256" key="3">
    <source>
        <dbReference type="ARBA" id="ARBA00022552"/>
    </source>
</evidence>
<dbReference type="NCBIfam" id="TIGR02273">
    <property type="entry name" value="16S_RimM"/>
    <property type="match status" value="1"/>
</dbReference>
<dbReference type="Pfam" id="PF24986">
    <property type="entry name" value="PRC_RimM"/>
    <property type="match status" value="1"/>
</dbReference>
<dbReference type="SUPFAM" id="SSF50447">
    <property type="entry name" value="Translation proteins"/>
    <property type="match status" value="1"/>
</dbReference>
<dbReference type="InterPro" id="IPR056792">
    <property type="entry name" value="PRC_RimM"/>
</dbReference>
<name>A0A6J6BAF5_9ZZZZ</name>
<dbReference type="PANTHER" id="PTHR33692:SF1">
    <property type="entry name" value="RIBOSOME MATURATION FACTOR RIMM"/>
    <property type="match status" value="1"/>
</dbReference>
<reference evidence="7" key="1">
    <citation type="submission" date="2020-05" db="EMBL/GenBank/DDBJ databases">
        <authorList>
            <person name="Chiriac C."/>
            <person name="Salcher M."/>
            <person name="Ghai R."/>
            <person name="Kavagutti S V."/>
        </authorList>
    </citation>
    <scope>NUCLEOTIDE SEQUENCE</scope>
</reference>
<dbReference type="EMBL" id="CAEZSK010000028">
    <property type="protein sequence ID" value="CAB4535845.1"/>
    <property type="molecule type" value="Genomic_DNA"/>
</dbReference>
<dbReference type="InterPro" id="IPR011033">
    <property type="entry name" value="PRC_barrel-like_sf"/>
</dbReference>
<dbReference type="GO" id="GO:0043022">
    <property type="term" value="F:ribosome binding"/>
    <property type="evidence" value="ECO:0007669"/>
    <property type="project" value="InterPro"/>
</dbReference>
<keyword evidence="1" id="KW-0963">Cytoplasm</keyword>
<feature type="domain" description="Ribosome maturation factor RimM PRC barrel" evidence="6">
    <location>
        <begin position="98"/>
        <end position="161"/>
    </location>
</feature>
<dbReference type="InterPro" id="IPR009000">
    <property type="entry name" value="Transl_B-barrel_sf"/>
</dbReference>
<protein>
    <submittedName>
        <fullName evidence="7">Unannotated protein</fullName>
    </submittedName>
</protein>
<dbReference type="Pfam" id="PF01782">
    <property type="entry name" value="RimM"/>
    <property type="match status" value="1"/>
</dbReference>
<evidence type="ECO:0000259" key="5">
    <source>
        <dbReference type="Pfam" id="PF01782"/>
    </source>
</evidence>